<evidence type="ECO:0000313" key="3">
    <source>
        <dbReference type="Proteomes" id="UP000799537"/>
    </source>
</evidence>
<gene>
    <name evidence="2" type="ORF">M409DRAFT_60284</name>
</gene>
<feature type="compositionally biased region" description="Basic and acidic residues" evidence="1">
    <location>
        <begin position="218"/>
        <end position="230"/>
    </location>
</feature>
<feature type="compositionally biased region" description="Polar residues" evidence="1">
    <location>
        <begin position="319"/>
        <end position="333"/>
    </location>
</feature>
<dbReference type="RefSeq" id="XP_033660910.1">
    <property type="nucleotide sequence ID" value="XM_033814415.1"/>
</dbReference>
<feature type="compositionally biased region" description="Polar residues" evidence="1">
    <location>
        <begin position="59"/>
        <end position="71"/>
    </location>
</feature>
<feature type="region of interest" description="Disordered" evidence="1">
    <location>
        <begin position="166"/>
        <end position="269"/>
    </location>
</feature>
<accession>A0A6A6BZ05</accession>
<feature type="region of interest" description="Disordered" evidence="1">
    <location>
        <begin position="1"/>
        <end position="75"/>
    </location>
</feature>
<organism evidence="2 3">
    <name type="scientific">Zasmidium cellare ATCC 36951</name>
    <dbReference type="NCBI Taxonomy" id="1080233"/>
    <lineage>
        <taxon>Eukaryota</taxon>
        <taxon>Fungi</taxon>
        <taxon>Dikarya</taxon>
        <taxon>Ascomycota</taxon>
        <taxon>Pezizomycotina</taxon>
        <taxon>Dothideomycetes</taxon>
        <taxon>Dothideomycetidae</taxon>
        <taxon>Mycosphaerellales</taxon>
        <taxon>Mycosphaerellaceae</taxon>
        <taxon>Zasmidium</taxon>
    </lineage>
</organism>
<dbReference type="Proteomes" id="UP000799537">
    <property type="component" value="Unassembled WGS sequence"/>
</dbReference>
<dbReference type="GeneID" id="54567687"/>
<feature type="compositionally biased region" description="Polar residues" evidence="1">
    <location>
        <begin position="169"/>
        <end position="195"/>
    </location>
</feature>
<keyword evidence="3" id="KW-1185">Reference proteome</keyword>
<feature type="region of interest" description="Disordered" evidence="1">
    <location>
        <begin position="311"/>
        <end position="334"/>
    </location>
</feature>
<feature type="compositionally biased region" description="Basic residues" evidence="1">
    <location>
        <begin position="244"/>
        <end position="261"/>
    </location>
</feature>
<protein>
    <submittedName>
        <fullName evidence="2">Uncharacterized protein</fullName>
    </submittedName>
</protein>
<evidence type="ECO:0000313" key="2">
    <source>
        <dbReference type="EMBL" id="KAF2160021.1"/>
    </source>
</evidence>
<dbReference type="EMBL" id="ML993630">
    <property type="protein sequence ID" value="KAF2160021.1"/>
    <property type="molecule type" value="Genomic_DNA"/>
</dbReference>
<proteinExistence type="predicted"/>
<dbReference type="AlphaFoldDB" id="A0A6A6BZ05"/>
<feature type="compositionally biased region" description="Pro residues" evidence="1">
    <location>
        <begin position="28"/>
        <end position="38"/>
    </location>
</feature>
<name>A0A6A6BZ05_ZASCE</name>
<evidence type="ECO:0000256" key="1">
    <source>
        <dbReference type="SAM" id="MobiDB-lite"/>
    </source>
</evidence>
<sequence>MPSQFRPTAEQMGTPLQQQRLARQPQTEAPPHPDPTPRPSWETLWTQPIRSAAGYPDTQAEQSPPTQTPPSLLNLPRPVEVDALQARPHAHPRSSSTLTTSTLAKALGWVPGSYLVACDFTSSARQIRSFAYPTFIPSVSRSLPESSPAAAHEAHDISSAMSIEAHPYSHSQQPRTSATNSPQSLSPDTVISEPNSHTEHRSQKEQTVPNCAVPGVSRSKDDNGRGHDGKGIPPSSLPFDCSRRKLTSRRRSTPPHTRKSEHHSSAPLIANVRGMRELLGVSITRKLYHRQIGQVGGRIENIKPSPSLFKPSNGEKLHQTPSFNHSDLSLSSATDRRRICPRKAMSTAHRSSQSPPTVSQFPASAIMSVSVGPFVSSSNFSGGPIDASSCLSSAIILVDCQPLQKRSFVDANSSSNRHIPRDYE</sequence>
<feature type="compositionally biased region" description="Low complexity" evidence="1">
    <location>
        <begin position="14"/>
        <end position="27"/>
    </location>
</feature>
<reference evidence="2" key="1">
    <citation type="journal article" date="2020" name="Stud. Mycol.">
        <title>101 Dothideomycetes genomes: a test case for predicting lifestyles and emergence of pathogens.</title>
        <authorList>
            <person name="Haridas S."/>
            <person name="Albert R."/>
            <person name="Binder M."/>
            <person name="Bloem J."/>
            <person name="Labutti K."/>
            <person name="Salamov A."/>
            <person name="Andreopoulos B."/>
            <person name="Baker S."/>
            <person name="Barry K."/>
            <person name="Bills G."/>
            <person name="Bluhm B."/>
            <person name="Cannon C."/>
            <person name="Castanera R."/>
            <person name="Culley D."/>
            <person name="Daum C."/>
            <person name="Ezra D."/>
            <person name="Gonzalez J."/>
            <person name="Henrissat B."/>
            <person name="Kuo A."/>
            <person name="Liang C."/>
            <person name="Lipzen A."/>
            <person name="Lutzoni F."/>
            <person name="Magnuson J."/>
            <person name="Mondo S."/>
            <person name="Nolan M."/>
            <person name="Ohm R."/>
            <person name="Pangilinan J."/>
            <person name="Park H.-J."/>
            <person name="Ramirez L."/>
            <person name="Alfaro M."/>
            <person name="Sun H."/>
            <person name="Tritt A."/>
            <person name="Yoshinaga Y."/>
            <person name="Zwiers L.-H."/>
            <person name="Turgeon B."/>
            <person name="Goodwin S."/>
            <person name="Spatafora J."/>
            <person name="Crous P."/>
            <person name="Grigoriev I."/>
        </authorList>
    </citation>
    <scope>NUCLEOTIDE SEQUENCE</scope>
    <source>
        <strain evidence="2">ATCC 36951</strain>
    </source>
</reference>